<keyword evidence="3" id="KW-0274">FAD</keyword>
<keyword evidence="8" id="KW-1185">Reference proteome</keyword>
<dbReference type="PROSITE" id="PS51387">
    <property type="entry name" value="FAD_PCMH"/>
    <property type="match status" value="1"/>
</dbReference>
<evidence type="ECO:0000313" key="7">
    <source>
        <dbReference type="EMBL" id="KAK8100565.1"/>
    </source>
</evidence>
<dbReference type="PANTHER" id="PTHR42973">
    <property type="entry name" value="BINDING OXIDOREDUCTASE, PUTATIVE (AFU_ORTHOLOGUE AFUA_1G17690)-RELATED"/>
    <property type="match status" value="1"/>
</dbReference>
<feature type="chain" id="PRO_5043788332" evidence="5">
    <location>
        <begin position="23"/>
        <end position="507"/>
    </location>
</feature>
<protein>
    <submittedName>
        <fullName evidence="7">FAD binding domain-containing protein</fullName>
    </submittedName>
</protein>
<evidence type="ECO:0000256" key="4">
    <source>
        <dbReference type="ARBA" id="ARBA00023002"/>
    </source>
</evidence>
<dbReference type="InterPro" id="IPR050416">
    <property type="entry name" value="FAD-linked_Oxidoreductase"/>
</dbReference>
<dbReference type="InterPro" id="IPR006094">
    <property type="entry name" value="Oxid_FAD_bind_N"/>
</dbReference>
<evidence type="ECO:0000259" key="6">
    <source>
        <dbReference type="PROSITE" id="PS51387"/>
    </source>
</evidence>
<proteinExistence type="inferred from homology"/>
<dbReference type="GO" id="GO:0016491">
    <property type="term" value="F:oxidoreductase activity"/>
    <property type="evidence" value="ECO:0007669"/>
    <property type="project" value="UniProtKB-KW"/>
</dbReference>
<keyword evidence="4" id="KW-0560">Oxidoreductase</keyword>
<reference evidence="7 8" key="1">
    <citation type="submission" date="2023-01" db="EMBL/GenBank/DDBJ databases">
        <title>Analysis of 21 Apiospora genomes using comparative genomics revels a genus with tremendous synthesis potential of carbohydrate active enzymes and secondary metabolites.</title>
        <authorList>
            <person name="Sorensen T."/>
        </authorList>
    </citation>
    <scope>NUCLEOTIDE SEQUENCE [LARGE SCALE GENOMIC DNA]</scope>
    <source>
        <strain evidence="7 8">CBS 117206</strain>
    </source>
</reference>
<dbReference type="Proteomes" id="UP001392437">
    <property type="component" value="Unassembled WGS sequence"/>
</dbReference>
<dbReference type="PROSITE" id="PS00862">
    <property type="entry name" value="OX2_COVAL_FAD"/>
    <property type="match status" value="1"/>
</dbReference>
<feature type="domain" description="FAD-binding PCMH-type" evidence="6">
    <location>
        <begin position="68"/>
        <end position="240"/>
    </location>
</feature>
<feature type="signal peptide" evidence="5">
    <location>
        <begin position="1"/>
        <end position="22"/>
    </location>
</feature>
<keyword evidence="2" id="KW-0285">Flavoprotein</keyword>
<dbReference type="InterPro" id="IPR006093">
    <property type="entry name" value="Oxy_OxRdtase_FAD_BS"/>
</dbReference>
<dbReference type="SUPFAM" id="SSF56176">
    <property type="entry name" value="FAD-binding/transporter-associated domain-like"/>
    <property type="match status" value="1"/>
</dbReference>
<dbReference type="PANTHER" id="PTHR42973:SF53">
    <property type="entry name" value="FAD-BINDING PCMH-TYPE DOMAIN-CONTAINING PROTEIN-RELATED"/>
    <property type="match status" value="1"/>
</dbReference>
<accession>A0AAW0QD50</accession>
<dbReference type="InterPro" id="IPR036318">
    <property type="entry name" value="FAD-bd_PCMH-like_sf"/>
</dbReference>
<sequence length="507" mass="55115">MIFAGYIVKRVALPLLAWGSLCKTEALASAGFENCEALVDAGLAEIVFLPTNPAYDESLTYYWSATTRDVKPSCFLQPRSTEDVAQALRALSKTSGVDDVAIRSGGHSPWASNNIAGGVTFDLSLFNQVVYSGDTHVASIGPGAKWGPVMLEIEKYNRTVTGGRVGDVGVGGLLLGGGLSFYTGKRGLACNDVVNFEVVLANGSVIDANAKENPGLFKALKGGSNNFGIVTRFDMLTFEATPGGIYGGPNSFAYDHKESLLNTFVRMIDINEKNIADTAFLLLVFNSPGPASITIMEINTDGLENSTSFAPLRDVPVTFRDLKRQTYGELITEYQQAAGFRKVWFTLCFKNDVDIMNKAASLWEELTAKAEIVFPGGGWGLQMVFQPLAKFYSQVGGGQNVLGLDESLNHDSVIWLADATLTTSEQEAYFQDVMGDLTERLEAYTVEKGGNTQWRYLNYANPSQDPLRTYGEDNVRLMKEVAAQYDPDGFFQERVSSGFKLSKVDGG</sequence>
<dbReference type="Pfam" id="PF01565">
    <property type="entry name" value="FAD_binding_4"/>
    <property type="match status" value="1"/>
</dbReference>
<evidence type="ECO:0000256" key="2">
    <source>
        <dbReference type="ARBA" id="ARBA00022630"/>
    </source>
</evidence>
<evidence type="ECO:0000256" key="5">
    <source>
        <dbReference type="SAM" id="SignalP"/>
    </source>
</evidence>
<gene>
    <name evidence="7" type="ORF">PG999_010939</name>
</gene>
<evidence type="ECO:0000313" key="8">
    <source>
        <dbReference type="Proteomes" id="UP001392437"/>
    </source>
</evidence>
<comment type="similarity">
    <text evidence="1">Belongs to the oxygen-dependent FAD-linked oxidoreductase family.</text>
</comment>
<dbReference type="InterPro" id="IPR016169">
    <property type="entry name" value="FAD-bd_PCMH_sub2"/>
</dbReference>
<comment type="caution">
    <text evidence="7">The sequence shown here is derived from an EMBL/GenBank/DDBJ whole genome shotgun (WGS) entry which is preliminary data.</text>
</comment>
<dbReference type="AlphaFoldDB" id="A0AAW0QD50"/>
<name>A0AAW0QD50_9PEZI</name>
<evidence type="ECO:0000256" key="1">
    <source>
        <dbReference type="ARBA" id="ARBA00005466"/>
    </source>
</evidence>
<keyword evidence="5" id="KW-0732">Signal</keyword>
<dbReference type="GO" id="GO:0071949">
    <property type="term" value="F:FAD binding"/>
    <property type="evidence" value="ECO:0007669"/>
    <property type="project" value="InterPro"/>
</dbReference>
<evidence type="ECO:0000256" key="3">
    <source>
        <dbReference type="ARBA" id="ARBA00022827"/>
    </source>
</evidence>
<organism evidence="7 8">
    <name type="scientific">Apiospora kogelbergensis</name>
    <dbReference type="NCBI Taxonomy" id="1337665"/>
    <lineage>
        <taxon>Eukaryota</taxon>
        <taxon>Fungi</taxon>
        <taxon>Dikarya</taxon>
        <taxon>Ascomycota</taxon>
        <taxon>Pezizomycotina</taxon>
        <taxon>Sordariomycetes</taxon>
        <taxon>Xylariomycetidae</taxon>
        <taxon>Amphisphaeriales</taxon>
        <taxon>Apiosporaceae</taxon>
        <taxon>Apiospora</taxon>
    </lineage>
</organism>
<dbReference type="Gene3D" id="3.30.465.10">
    <property type="match status" value="1"/>
</dbReference>
<dbReference type="EMBL" id="JAQQWP010000009">
    <property type="protein sequence ID" value="KAK8100565.1"/>
    <property type="molecule type" value="Genomic_DNA"/>
</dbReference>
<feature type="non-terminal residue" evidence="7">
    <location>
        <position position="507"/>
    </location>
</feature>
<dbReference type="InterPro" id="IPR016166">
    <property type="entry name" value="FAD-bd_PCMH"/>
</dbReference>